<comment type="caution">
    <text evidence="1">The sequence shown here is derived from an EMBL/GenBank/DDBJ whole genome shotgun (WGS) entry which is preliminary data.</text>
</comment>
<gene>
    <name evidence="1" type="ORF">F8M41_016506</name>
</gene>
<organism evidence="1 2">
    <name type="scientific">Gigaspora margarita</name>
    <dbReference type="NCBI Taxonomy" id="4874"/>
    <lineage>
        <taxon>Eukaryota</taxon>
        <taxon>Fungi</taxon>
        <taxon>Fungi incertae sedis</taxon>
        <taxon>Mucoromycota</taxon>
        <taxon>Glomeromycotina</taxon>
        <taxon>Glomeromycetes</taxon>
        <taxon>Diversisporales</taxon>
        <taxon>Gigasporaceae</taxon>
        <taxon>Gigaspora</taxon>
    </lineage>
</organism>
<dbReference type="AlphaFoldDB" id="A0A8H3WTI6"/>
<sequence length="305" mass="35615">MNSNFLNGTIDLSNPDVNRRVRSNLNKEQNSWLNIILEKQVWEQTTEFKDYCGQFTEDKCSRAQIPTLARKSFIKDRFDPNFYEGHDIAQRLMTHFSERLEAPANPESNASNFERTFAIDTTIFIMNRLIRMHQDVLDWNWLEILTPVTKKRKIDGVLKVLKVKNVNHQIIGIAEFSKGIKSPDTKDIDDEVKLGRNAMRILNKLLDTVPCEKARVYTIQCVNGDIRIRYMVRPLPSVYLYDEFSCIQLPNSFEDMSQFATDEAILMNFLQDILMTVKTVKKSTEKKTVYKSDVGTTREKRQREE</sequence>
<dbReference type="Proteomes" id="UP000439903">
    <property type="component" value="Unassembled WGS sequence"/>
</dbReference>
<dbReference type="OrthoDB" id="2437846at2759"/>
<evidence type="ECO:0000313" key="1">
    <source>
        <dbReference type="EMBL" id="KAF0337386.1"/>
    </source>
</evidence>
<evidence type="ECO:0000313" key="2">
    <source>
        <dbReference type="Proteomes" id="UP000439903"/>
    </source>
</evidence>
<dbReference type="EMBL" id="WTPW01003590">
    <property type="protein sequence ID" value="KAF0337386.1"/>
    <property type="molecule type" value="Genomic_DNA"/>
</dbReference>
<accession>A0A8H3WTI6</accession>
<reference evidence="1 2" key="1">
    <citation type="journal article" date="2019" name="Environ. Microbiol.">
        <title>At the nexus of three kingdoms: the genome of the mycorrhizal fungus Gigaspora margarita provides insights into plant, endobacterial and fungal interactions.</title>
        <authorList>
            <person name="Venice F."/>
            <person name="Ghignone S."/>
            <person name="Salvioli di Fossalunga A."/>
            <person name="Amselem J."/>
            <person name="Novero M."/>
            <person name="Xianan X."/>
            <person name="Sedzielewska Toro K."/>
            <person name="Morin E."/>
            <person name="Lipzen A."/>
            <person name="Grigoriev I.V."/>
            <person name="Henrissat B."/>
            <person name="Martin F.M."/>
            <person name="Bonfante P."/>
        </authorList>
    </citation>
    <scope>NUCLEOTIDE SEQUENCE [LARGE SCALE GENOMIC DNA]</scope>
    <source>
        <strain evidence="1 2">BEG34</strain>
    </source>
</reference>
<proteinExistence type="predicted"/>
<protein>
    <submittedName>
        <fullName evidence="1">Uncharacterized protein</fullName>
    </submittedName>
</protein>
<name>A0A8H3WTI6_GIGMA</name>
<keyword evidence="2" id="KW-1185">Reference proteome</keyword>